<feature type="compositionally biased region" description="Basic residues" evidence="1">
    <location>
        <begin position="229"/>
        <end position="249"/>
    </location>
</feature>
<gene>
    <name evidence="2" type="ORF">GA0070607_5926</name>
</gene>
<feature type="region of interest" description="Disordered" evidence="1">
    <location>
        <begin position="1"/>
        <end position="22"/>
    </location>
</feature>
<reference evidence="3" key="1">
    <citation type="submission" date="2016-06" db="EMBL/GenBank/DDBJ databases">
        <authorList>
            <person name="Varghese N."/>
            <person name="Submissions Spin"/>
        </authorList>
    </citation>
    <scope>NUCLEOTIDE SEQUENCE [LARGE SCALE GENOMIC DNA]</scope>
    <source>
        <strain evidence="3">DSM 44875</strain>
    </source>
</reference>
<name>A0A1C4XYS2_9ACTN</name>
<dbReference type="EMBL" id="LT607412">
    <property type="protein sequence ID" value="SCF13271.1"/>
    <property type="molecule type" value="Genomic_DNA"/>
</dbReference>
<evidence type="ECO:0000313" key="3">
    <source>
        <dbReference type="Proteomes" id="UP000198243"/>
    </source>
</evidence>
<evidence type="ECO:0000313" key="2">
    <source>
        <dbReference type="EMBL" id="SCF13271.1"/>
    </source>
</evidence>
<proteinExistence type="predicted"/>
<accession>A0A1C4XYS2</accession>
<dbReference type="AlphaFoldDB" id="A0A1C4XYS2"/>
<sequence length="249" mass="26667">MDQSPLPRGSSQVRDRPGQPHGTVTELAKTTVAVEAEYPAHPSGAMIVVQMLRVRAAADRADPALLGQELVKLLLPHAVAPPQVVFTTAAVQPELALLALLVVARLAVSAVTPTARAVTRKVAESLDDTAFRASPVPLRHYRQRAHIPALLLLHALGIAGLRTDVEAGFAVAATTFGAPAAGTELVERQPLATVSTAAAAVPIIRGARHVRIVRLCPTHPLFVHSLSRTPRRSPRERSRSRRAGRRRPR</sequence>
<protein>
    <submittedName>
        <fullName evidence="2">Uncharacterized protein</fullName>
    </submittedName>
</protein>
<feature type="region of interest" description="Disordered" evidence="1">
    <location>
        <begin position="226"/>
        <end position="249"/>
    </location>
</feature>
<dbReference type="Proteomes" id="UP000198243">
    <property type="component" value="Chromosome I"/>
</dbReference>
<organism evidence="2 3">
    <name type="scientific">Micromonospora coriariae</name>
    <dbReference type="NCBI Taxonomy" id="285665"/>
    <lineage>
        <taxon>Bacteria</taxon>
        <taxon>Bacillati</taxon>
        <taxon>Actinomycetota</taxon>
        <taxon>Actinomycetes</taxon>
        <taxon>Micromonosporales</taxon>
        <taxon>Micromonosporaceae</taxon>
        <taxon>Micromonospora</taxon>
    </lineage>
</organism>
<evidence type="ECO:0000256" key="1">
    <source>
        <dbReference type="SAM" id="MobiDB-lite"/>
    </source>
</evidence>
<keyword evidence="3" id="KW-1185">Reference proteome</keyword>